<dbReference type="Proteomes" id="UP001603013">
    <property type="component" value="Unassembled WGS sequence"/>
</dbReference>
<comment type="caution">
    <text evidence="1">The sequence shown here is derived from an EMBL/GenBank/DDBJ whole genome shotgun (WGS) entry which is preliminary data.</text>
</comment>
<evidence type="ECO:0000313" key="1">
    <source>
        <dbReference type="EMBL" id="MFF8280853.1"/>
    </source>
</evidence>
<keyword evidence="2" id="KW-1185">Reference proteome</keyword>
<dbReference type="EMBL" id="JBIBSM010000026">
    <property type="protein sequence ID" value="MFF8280853.1"/>
    <property type="molecule type" value="Genomic_DNA"/>
</dbReference>
<accession>A0ABW6YLW1</accession>
<protein>
    <submittedName>
        <fullName evidence="1">Uncharacterized protein</fullName>
    </submittedName>
</protein>
<dbReference type="RefSeq" id="WP_391937630.1">
    <property type="nucleotide sequence ID" value="NZ_JBIBSM010000026.1"/>
</dbReference>
<sequence length="63" mass="7357">MSNAEIHEQPPIYRGLVQERGDVLVEAREVAEQTERQARQALDWSDVRFSRHQREESSFSPFG</sequence>
<name>A0ABW6YLW1_9ACTN</name>
<proteinExistence type="predicted"/>
<gene>
    <name evidence="1" type="ORF">ACF05T_33130</name>
</gene>
<evidence type="ECO:0000313" key="2">
    <source>
        <dbReference type="Proteomes" id="UP001603013"/>
    </source>
</evidence>
<organism evidence="1 2">
    <name type="scientific">Streptomyces lateritius</name>
    <dbReference type="NCBI Taxonomy" id="67313"/>
    <lineage>
        <taxon>Bacteria</taxon>
        <taxon>Bacillati</taxon>
        <taxon>Actinomycetota</taxon>
        <taxon>Actinomycetes</taxon>
        <taxon>Kitasatosporales</taxon>
        <taxon>Streptomycetaceae</taxon>
        <taxon>Streptomyces</taxon>
    </lineage>
</organism>
<reference evidence="1 2" key="1">
    <citation type="submission" date="2024-10" db="EMBL/GenBank/DDBJ databases">
        <title>The Natural Products Discovery Center: Release of the First 8490 Sequenced Strains for Exploring Actinobacteria Biosynthetic Diversity.</title>
        <authorList>
            <person name="Kalkreuter E."/>
            <person name="Kautsar S.A."/>
            <person name="Yang D."/>
            <person name="Bader C.D."/>
            <person name="Teijaro C.N."/>
            <person name="Fluegel L."/>
            <person name="Davis C.M."/>
            <person name="Simpson J.R."/>
            <person name="Lauterbach L."/>
            <person name="Steele A.D."/>
            <person name="Gui C."/>
            <person name="Meng S."/>
            <person name="Li G."/>
            <person name="Viehrig K."/>
            <person name="Ye F."/>
            <person name="Su P."/>
            <person name="Kiefer A.F."/>
            <person name="Nichols A."/>
            <person name="Cepeda A.J."/>
            <person name="Yan W."/>
            <person name="Fan B."/>
            <person name="Jiang Y."/>
            <person name="Adhikari A."/>
            <person name="Zheng C.-J."/>
            <person name="Schuster L."/>
            <person name="Cowan T.M."/>
            <person name="Smanski M.J."/>
            <person name="Chevrette M.G."/>
            <person name="De Carvalho L.P.S."/>
            <person name="Shen B."/>
        </authorList>
    </citation>
    <scope>NUCLEOTIDE SEQUENCE [LARGE SCALE GENOMIC DNA]</scope>
    <source>
        <strain evidence="1 2">NPDC015755</strain>
    </source>
</reference>